<dbReference type="SUPFAM" id="SSF52777">
    <property type="entry name" value="CoA-dependent acyltransferases"/>
    <property type="match status" value="1"/>
</dbReference>
<evidence type="ECO:0000313" key="2">
    <source>
        <dbReference type="Proteomes" id="UP000015854"/>
    </source>
</evidence>
<proteinExistence type="predicted"/>
<accession>T0SAA1</accession>
<dbReference type="EMBL" id="ATBB01000037">
    <property type="protein sequence ID" value="EQC58215.1"/>
    <property type="molecule type" value="Genomic_DNA"/>
</dbReference>
<evidence type="ECO:0000313" key="1">
    <source>
        <dbReference type="EMBL" id="EQC58215.1"/>
    </source>
</evidence>
<name>T0SAA1_LACLC</name>
<gene>
    <name evidence="1" type="ORF">LLT6_10015</name>
</gene>
<sequence>MEEVLKNNPILRTSFHDEKDKLMLFTHAEVHFSPSCVYKFQQKSIVIDQLIKQIFDMRYQEGALLNYAILKDVNRQEIIFAIDHCIFDASSVSNF</sequence>
<dbReference type="Proteomes" id="UP000015854">
    <property type="component" value="Unassembled WGS sequence"/>
</dbReference>
<organism evidence="1 2">
    <name type="scientific">Lactococcus cremoris subsp. cremoris TIFN6</name>
    <dbReference type="NCBI Taxonomy" id="1234876"/>
    <lineage>
        <taxon>Bacteria</taxon>
        <taxon>Bacillati</taxon>
        <taxon>Bacillota</taxon>
        <taxon>Bacilli</taxon>
        <taxon>Lactobacillales</taxon>
        <taxon>Streptococcaceae</taxon>
        <taxon>Lactococcus</taxon>
        <taxon>Lactococcus cremoris subsp. cremoris</taxon>
    </lineage>
</organism>
<protein>
    <recommendedName>
        <fullName evidence="3">Condensation domain-containing protein</fullName>
    </recommendedName>
</protein>
<comment type="caution">
    <text evidence="1">The sequence shown here is derived from an EMBL/GenBank/DDBJ whole genome shotgun (WGS) entry which is preliminary data.</text>
</comment>
<evidence type="ECO:0008006" key="3">
    <source>
        <dbReference type="Google" id="ProtNLM"/>
    </source>
</evidence>
<reference evidence="1 2" key="1">
    <citation type="journal article" date="2013" name="ISME J.">
        <title>Multifactorial diversity sustains microbial community stability.</title>
        <authorList>
            <person name="Erkus O."/>
            <person name="de Jager V.C."/>
            <person name="Spus M."/>
            <person name="van Alen-Boerrigter I.J."/>
            <person name="van Rijswijck I.M."/>
            <person name="Hazelwood L."/>
            <person name="Janssen P.W."/>
            <person name="van Hijum S.A."/>
            <person name="Kleerebezem M."/>
            <person name="Smid E.J."/>
        </authorList>
    </citation>
    <scope>NUCLEOTIDE SEQUENCE [LARGE SCALE GENOMIC DNA]</scope>
    <source>
        <strain evidence="1 2">TIFN6</strain>
    </source>
</reference>
<dbReference type="AlphaFoldDB" id="T0SAA1"/>